<feature type="binding site" evidence="3">
    <location>
        <position position="90"/>
    </location>
    <ligand>
        <name>substrate</name>
    </ligand>
</feature>
<dbReference type="SMART" id="SM00855">
    <property type="entry name" value="PGAM"/>
    <property type="match status" value="1"/>
</dbReference>
<dbReference type="OrthoDB" id="354304at2759"/>
<feature type="active site" description="Tele-phosphohistidine intermediate" evidence="2">
    <location>
        <position position="39"/>
    </location>
</feature>
<dbReference type="AlphaFoldDB" id="A0A8T2S3U1"/>
<feature type="active site" description="Proton donor/acceptor" evidence="2">
    <location>
        <position position="115"/>
    </location>
</feature>
<dbReference type="OMA" id="RNASKWD"/>
<dbReference type="InterPro" id="IPR029033">
    <property type="entry name" value="His_PPase_superfam"/>
</dbReference>
<evidence type="ECO:0000313" key="5">
    <source>
        <dbReference type="Proteomes" id="UP000825935"/>
    </source>
</evidence>
<evidence type="ECO:0000256" key="1">
    <source>
        <dbReference type="ARBA" id="ARBA00038362"/>
    </source>
</evidence>
<dbReference type="InterPro" id="IPR013078">
    <property type="entry name" value="His_Pase_superF_clade-1"/>
</dbReference>
<dbReference type="InterPro" id="IPR050275">
    <property type="entry name" value="PGM_Phosphatase"/>
</dbReference>
<protein>
    <recommendedName>
        <fullName evidence="6">Histidine phosphatase family protein</fullName>
    </recommendedName>
</protein>
<evidence type="ECO:0000313" key="4">
    <source>
        <dbReference type="EMBL" id="KAH7302751.1"/>
    </source>
</evidence>
<name>A0A8T2S3U1_CERRI</name>
<dbReference type="PANTHER" id="PTHR48100">
    <property type="entry name" value="BROAD-SPECIFICITY PHOSPHATASE YOR283W-RELATED"/>
    <property type="match status" value="1"/>
</dbReference>
<dbReference type="PANTHER" id="PTHR48100:SF44">
    <property type="entry name" value="PHOSPHATASE C1620.13-RELATED"/>
    <property type="match status" value="1"/>
</dbReference>
<dbReference type="PROSITE" id="PS00175">
    <property type="entry name" value="PG_MUTASE"/>
    <property type="match status" value="1"/>
</dbReference>
<dbReference type="Pfam" id="PF00300">
    <property type="entry name" value="His_Phos_1"/>
    <property type="match status" value="1"/>
</dbReference>
<evidence type="ECO:0000256" key="2">
    <source>
        <dbReference type="PIRSR" id="PIRSR613078-1"/>
    </source>
</evidence>
<dbReference type="Gene3D" id="3.40.50.1240">
    <property type="entry name" value="Phosphoglycerate mutase-like"/>
    <property type="match status" value="1"/>
</dbReference>
<dbReference type="GO" id="GO:0005829">
    <property type="term" value="C:cytosol"/>
    <property type="evidence" value="ECO:0007669"/>
    <property type="project" value="TreeGrafter"/>
</dbReference>
<sequence length="246" mass="27058">MRRHLQKRLYAQLGVPSSTFRMSGEQLNGNVSELVVVRHGQTDWNAQGVLQGQAESSLDDVGKEQALAVADYIARKIPDIAATYSSDLRRAADTANIIARRCCIPQVHLMEGLRERHLGKLQGLPRKDAQRLEPEAYKIFVAHLGDKPIPGGGESINDLSSRAKLCLEEIAHNHLGERVLVITHGGVVRALHRHATGMSPTGRILNTSINIFRITNENVWALQCWGDTSHLSPSIRAAPMSDQDSA</sequence>
<evidence type="ECO:0000256" key="3">
    <source>
        <dbReference type="PIRSR" id="PIRSR613078-2"/>
    </source>
</evidence>
<accession>A0A8T2S3U1</accession>
<evidence type="ECO:0008006" key="6">
    <source>
        <dbReference type="Google" id="ProtNLM"/>
    </source>
</evidence>
<dbReference type="InterPro" id="IPR001345">
    <property type="entry name" value="PG/BPGM_mutase_AS"/>
</dbReference>
<comment type="caution">
    <text evidence="4">The sequence shown here is derived from an EMBL/GenBank/DDBJ whole genome shotgun (WGS) entry which is preliminary data.</text>
</comment>
<dbReference type="Proteomes" id="UP000825935">
    <property type="component" value="Chromosome 23"/>
</dbReference>
<dbReference type="EMBL" id="CM035428">
    <property type="protein sequence ID" value="KAH7302751.1"/>
    <property type="molecule type" value="Genomic_DNA"/>
</dbReference>
<feature type="binding site" evidence="3">
    <location>
        <begin position="38"/>
        <end position="45"/>
    </location>
    <ligand>
        <name>substrate</name>
    </ligand>
</feature>
<comment type="similarity">
    <text evidence="1">Belongs to the phosphoglycerate mutase family.</text>
</comment>
<reference evidence="4 5" key="1">
    <citation type="submission" date="2021-08" db="EMBL/GenBank/DDBJ databases">
        <title>WGS assembly of Ceratopteris richardii.</title>
        <authorList>
            <person name="Marchant D.B."/>
            <person name="Chen G."/>
            <person name="Jenkins J."/>
            <person name="Shu S."/>
            <person name="Leebens-Mack J."/>
            <person name="Grimwood J."/>
            <person name="Schmutz J."/>
            <person name="Soltis P."/>
            <person name="Soltis D."/>
            <person name="Chen Z.-H."/>
        </authorList>
    </citation>
    <scope>NUCLEOTIDE SEQUENCE [LARGE SCALE GENOMIC DNA]</scope>
    <source>
        <strain evidence="4">Whitten #5841</strain>
        <tissue evidence="4">Leaf</tissue>
    </source>
</reference>
<proteinExistence type="inferred from homology"/>
<dbReference type="SUPFAM" id="SSF53254">
    <property type="entry name" value="Phosphoglycerate mutase-like"/>
    <property type="match status" value="1"/>
</dbReference>
<organism evidence="4 5">
    <name type="scientific">Ceratopteris richardii</name>
    <name type="common">Triangle waterfern</name>
    <dbReference type="NCBI Taxonomy" id="49495"/>
    <lineage>
        <taxon>Eukaryota</taxon>
        <taxon>Viridiplantae</taxon>
        <taxon>Streptophyta</taxon>
        <taxon>Embryophyta</taxon>
        <taxon>Tracheophyta</taxon>
        <taxon>Polypodiopsida</taxon>
        <taxon>Polypodiidae</taxon>
        <taxon>Polypodiales</taxon>
        <taxon>Pteridineae</taxon>
        <taxon>Pteridaceae</taxon>
        <taxon>Parkerioideae</taxon>
        <taxon>Ceratopteris</taxon>
    </lineage>
</organism>
<keyword evidence="5" id="KW-1185">Reference proteome</keyword>
<dbReference type="GO" id="GO:0016791">
    <property type="term" value="F:phosphatase activity"/>
    <property type="evidence" value="ECO:0007669"/>
    <property type="project" value="TreeGrafter"/>
</dbReference>
<dbReference type="CDD" id="cd07067">
    <property type="entry name" value="HP_PGM_like"/>
    <property type="match status" value="1"/>
</dbReference>
<gene>
    <name evidence="4" type="ORF">KP509_23G085700</name>
</gene>